<proteinExistence type="predicted"/>
<dbReference type="EMBL" id="JASWJB010000030">
    <property type="protein sequence ID" value="KAK2608944.1"/>
    <property type="molecule type" value="Genomic_DNA"/>
</dbReference>
<accession>A0AAJ0G1A1</accession>
<keyword evidence="2" id="KW-1185">Reference proteome</keyword>
<dbReference type="PANTHER" id="PTHR37845">
    <property type="entry name" value="SEQUENCE ORPHAN"/>
    <property type="match status" value="1"/>
</dbReference>
<reference evidence="1" key="1">
    <citation type="submission" date="2023-06" db="EMBL/GenBank/DDBJ databases">
        <title>Conoideocrella luteorostrata (Hypocreales: Clavicipitaceae), a potential biocontrol fungus for elongate hemlock scale in United States Christmas tree production areas.</title>
        <authorList>
            <person name="Barrett H."/>
            <person name="Lovett B."/>
            <person name="Macias A.M."/>
            <person name="Stajich J.E."/>
            <person name="Kasson M.T."/>
        </authorList>
    </citation>
    <scope>NUCLEOTIDE SEQUENCE</scope>
    <source>
        <strain evidence="1">ARSEF 14590</strain>
    </source>
</reference>
<name>A0AAJ0G1A1_9HYPO</name>
<dbReference type="GO" id="GO:0005739">
    <property type="term" value="C:mitochondrion"/>
    <property type="evidence" value="ECO:0007669"/>
    <property type="project" value="TreeGrafter"/>
</dbReference>
<dbReference type="InterPro" id="IPR038781">
    <property type="entry name" value="C365.16-ike"/>
</dbReference>
<evidence type="ECO:0000313" key="2">
    <source>
        <dbReference type="Proteomes" id="UP001251528"/>
    </source>
</evidence>
<gene>
    <name evidence="1" type="ORF">QQS21_002520</name>
</gene>
<evidence type="ECO:0000313" key="1">
    <source>
        <dbReference type="EMBL" id="KAK2608944.1"/>
    </source>
</evidence>
<dbReference type="AlphaFoldDB" id="A0AAJ0G1A1"/>
<comment type="caution">
    <text evidence="1">The sequence shown here is derived from an EMBL/GenBank/DDBJ whole genome shotgun (WGS) entry which is preliminary data.</text>
</comment>
<protein>
    <submittedName>
        <fullName evidence="1">Uncharacterized protein</fullName>
    </submittedName>
</protein>
<organism evidence="1 2">
    <name type="scientific">Conoideocrella luteorostrata</name>
    <dbReference type="NCBI Taxonomy" id="1105319"/>
    <lineage>
        <taxon>Eukaryota</taxon>
        <taxon>Fungi</taxon>
        <taxon>Dikarya</taxon>
        <taxon>Ascomycota</taxon>
        <taxon>Pezizomycotina</taxon>
        <taxon>Sordariomycetes</taxon>
        <taxon>Hypocreomycetidae</taxon>
        <taxon>Hypocreales</taxon>
        <taxon>Clavicipitaceae</taxon>
        <taxon>Conoideocrella</taxon>
    </lineage>
</organism>
<dbReference type="PANTHER" id="PTHR37845:SF1">
    <property type="entry name" value="SEQUENCE ORPHAN"/>
    <property type="match status" value="1"/>
</dbReference>
<sequence>MEFPVRLLADASAASLAAALVTPPIAILDRAVVEKVAHCTPLWQSLRAQVVASLSPRTWAKTFGRPFGIIWALYAATYTAANGSETVARHSNLQAAAVGTIVFVATLAVNVPLGIQKDARFAQAFGCQTRAPSVRDSLVRAGQLPVAPTSLIVPRPAVAAFLLRDSLTIFGSFTLPGLIMGSSSSSQRSHMSPQMQAIVGQLTVPALMQVVATPVHLVGLDMYNRQGGSVTLLNRLNRLPRQLTSSTVARCIRIIPGFGCGCIVNAKLRTYFQDRWSSAVGR</sequence>
<dbReference type="Proteomes" id="UP001251528">
    <property type="component" value="Unassembled WGS sequence"/>
</dbReference>